<gene>
    <name evidence="1" type="ORF">HNQ03_001042</name>
</gene>
<comment type="caution">
    <text evidence="1">The sequence shown here is derived from an EMBL/GenBank/DDBJ whole genome shotgun (WGS) entry which is preliminary data.</text>
</comment>
<name>A0A8J8G9W0_9FLAO</name>
<dbReference type="AlphaFoldDB" id="A0A8J8G9W0"/>
<sequence length="199" mass="23833">MSIFNIFSKKNDYKDYIFDKKTYSALSLAQFTSVFPEYSDFEEEQNIKIWDSIFPIVLVGYDFIRNNTHKDKNKLTDLTTEIKKLFHKGTDLLFQDYITFITEKSTTNEDLSKYSAYWMSKNLQLYLTGKLKNKIEEKRFLDIFSIFLKASYNDEKFNYHNFITQNFKGNMKTQEGMLEYFELTENFAKNLFISMRDTV</sequence>
<dbReference type="EMBL" id="JABSNO010000005">
    <property type="protein sequence ID" value="NRS91975.1"/>
    <property type="molecule type" value="Genomic_DNA"/>
</dbReference>
<dbReference type="Proteomes" id="UP000610746">
    <property type="component" value="Unassembled WGS sequence"/>
</dbReference>
<keyword evidence="2" id="KW-1185">Reference proteome</keyword>
<proteinExistence type="predicted"/>
<organism evidence="1 2">
    <name type="scientific">Frigoriflavimonas asaccharolytica</name>
    <dbReference type="NCBI Taxonomy" id="2735899"/>
    <lineage>
        <taxon>Bacteria</taxon>
        <taxon>Pseudomonadati</taxon>
        <taxon>Bacteroidota</taxon>
        <taxon>Flavobacteriia</taxon>
        <taxon>Flavobacteriales</taxon>
        <taxon>Weeksellaceae</taxon>
        <taxon>Frigoriflavimonas</taxon>
    </lineage>
</organism>
<accession>A0A8J8G9W0</accession>
<evidence type="ECO:0000313" key="2">
    <source>
        <dbReference type="Proteomes" id="UP000610746"/>
    </source>
</evidence>
<protein>
    <submittedName>
        <fullName evidence="1">Uncharacterized protein</fullName>
    </submittedName>
</protein>
<reference evidence="1" key="1">
    <citation type="submission" date="2020-05" db="EMBL/GenBank/DDBJ databases">
        <title>Genomic Encyclopedia of Type Strains, Phase IV (KMG-V): Genome sequencing to study the core and pangenomes of soil and plant-associated prokaryotes.</title>
        <authorList>
            <person name="Whitman W."/>
        </authorList>
    </citation>
    <scope>NUCLEOTIDE SEQUENCE</scope>
    <source>
        <strain evidence="1">16F</strain>
    </source>
</reference>
<dbReference type="RefSeq" id="WP_173778588.1">
    <property type="nucleotide sequence ID" value="NZ_JABSNO010000005.1"/>
</dbReference>
<evidence type="ECO:0000313" key="1">
    <source>
        <dbReference type="EMBL" id="NRS91975.1"/>
    </source>
</evidence>